<evidence type="ECO:0000313" key="4">
    <source>
        <dbReference type="EMBL" id="WAS96738.1"/>
    </source>
</evidence>
<dbReference type="InterPro" id="IPR036291">
    <property type="entry name" value="NAD(P)-bd_dom_sf"/>
</dbReference>
<dbReference type="PRINTS" id="PR00081">
    <property type="entry name" value="GDHRDH"/>
</dbReference>
<name>A0ABY7HCA5_9BACT</name>
<evidence type="ECO:0000256" key="3">
    <source>
        <dbReference type="RuleBase" id="RU000363"/>
    </source>
</evidence>
<evidence type="ECO:0000256" key="1">
    <source>
        <dbReference type="ARBA" id="ARBA00006484"/>
    </source>
</evidence>
<dbReference type="PANTHER" id="PTHR43976:SF16">
    <property type="entry name" value="SHORT-CHAIN DEHYDROGENASE_REDUCTASE FAMILY PROTEIN"/>
    <property type="match status" value="1"/>
</dbReference>
<keyword evidence="2" id="KW-0560">Oxidoreductase</keyword>
<proteinExistence type="inferred from homology"/>
<sequence length="303" mass="32091">MDGPSAASHRVVMSGAHESGEVVLITGASSGFGLLTAVELARRGLRVFASMRDPSRQAPLHATARAAGIEVEVVVLDVTRPATIAAALADIRARAGGVDILINNAGIGLIGAFEDTDEVELRTLFETNFFGLGAVTRAVIPEMRARGRGRIVNVASMSGRIGAPAAAGYSASKFAVEGLSEALSHELAPFGIDVVIVEPGTFATELIGPQKRRWTTRAGDPASPYRALCSALTRTMQKGFERGHPDPNAVALAIAHAATAMHPRLRYPVGNDAQVLSLLRGLLPARRFERVFRWLLRRATSGD</sequence>
<dbReference type="SUPFAM" id="SSF51735">
    <property type="entry name" value="NAD(P)-binding Rossmann-fold domains"/>
    <property type="match status" value="1"/>
</dbReference>
<organism evidence="4 5">
    <name type="scientific">Nannocystis punicea</name>
    <dbReference type="NCBI Taxonomy" id="2995304"/>
    <lineage>
        <taxon>Bacteria</taxon>
        <taxon>Pseudomonadati</taxon>
        <taxon>Myxococcota</taxon>
        <taxon>Polyangia</taxon>
        <taxon>Nannocystales</taxon>
        <taxon>Nannocystaceae</taxon>
        <taxon>Nannocystis</taxon>
    </lineage>
</organism>
<dbReference type="PANTHER" id="PTHR43976">
    <property type="entry name" value="SHORT CHAIN DEHYDROGENASE"/>
    <property type="match status" value="1"/>
</dbReference>
<dbReference type="EMBL" id="CP114040">
    <property type="protein sequence ID" value="WAS96738.1"/>
    <property type="molecule type" value="Genomic_DNA"/>
</dbReference>
<dbReference type="RefSeq" id="WP_269039102.1">
    <property type="nucleotide sequence ID" value="NZ_CP114040.1"/>
</dbReference>
<keyword evidence="5" id="KW-1185">Reference proteome</keyword>
<comment type="similarity">
    <text evidence="1 3">Belongs to the short-chain dehydrogenases/reductases (SDR) family.</text>
</comment>
<dbReference type="PROSITE" id="PS00061">
    <property type="entry name" value="ADH_SHORT"/>
    <property type="match status" value="1"/>
</dbReference>
<evidence type="ECO:0000313" key="5">
    <source>
        <dbReference type="Proteomes" id="UP001164459"/>
    </source>
</evidence>
<dbReference type="Gene3D" id="3.40.50.720">
    <property type="entry name" value="NAD(P)-binding Rossmann-like Domain"/>
    <property type="match status" value="1"/>
</dbReference>
<accession>A0ABY7HCA5</accession>
<protein>
    <submittedName>
        <fullName evidence="4">SDR family oxidoreductase</fullName>
    </submittedName>
</protein>
<gene>
    <name evidence="4" type="ORF">O0S08_11360</name>
</gene>
<dbReference type="CDD" id="cd05374">
    <property type="entry name" value="17beta-HSD-like_SDR_c"/>
    <property type="match status" value="1"/>
</dbReference>
<dbReference type="Proteomes" id="UP001164459">
    <property type="component" value="Chromosome"/>
</dbReference>
<dbReference type="InterPro" id="IPR002347">
    <property type="entry name" value="SDR_fam"/>
</dbReference>
<dbReference type="Pfam" id="PF00106">
    <property type="entry name" value="adh_short"/>
    <property type="match status" value="1"/>
</dbReference>
<dbReference type="PRINTS" id="PR00080">
    <property type="entry name" value="SDRFAMILY"/>
</dbReference>
<dbReference type="InterPro" id="IPR020904">
    <property type="entry name" value="Sc_DH/Rdtase_CS"/>
</dbReference>
<reference evidence="4" key="1">
    <citation type="submission" date="2022-11" db="EMBL/GenBank/DDBJ databases">
        <title>Minimal conservation of predation-associated metabolite biosynthetic gene clusters underscores biosynthetic potential of Myxococcota including descriptions for ten novel species: Archangium lansinium sp. nov., Myxococcus landrumus sp. nov., Nannocystis bai.</title>
        <authorList>
            <person name="Ahearne A."/>
            <person name="Stevens C."/>
            <person name="Dowd S."/>
        </authorList>
    </citation>
    <scope>NUCLEOTIDE SEQUENCE</scope>
    <source>
        <strain evidence="4">Fl3</strain>
    </source>
</reference>
<evidence type="ECO:0000256" key="2">
    <source>
        <dbReference type="ARBA" id="ARBA00023002"/>
    </source>
</evidence>
<dbReference type="InterPro" id="IPR051911">
    <property type="entry name" value="SDR_oxidoreductase"/>
</dbReference>